<keyword evidence="10" id="KW-1185">Reference proteome</keyword>
<dbReference type="RefSeq" id="WP_249284517.1">
    <property type="nucleotide sequence ID" value="NZ_JACRSO010000001.1"/>
</dbReference>
<evidence type="ECO:0000256" key="3">
    <source>
        <dbReference type="ARBA" id="ARBA00022475"/>
    </source>
</evidence>
<dbReference type="GO" id="GO:0005886">
    <property type="term" value="C:plasma membrane"/>
    <property type="evidence" value="ECO:0007669"/>
    <property type="project" value="UniProtKB-SubCell"/>
</dbReference>
<dbReference type="Gene3D" id="1.20.1250.20">
    <property type="entry name" value="MFS general substrate transporter like domains"/>
    <property type="match status" value="1"/>
</dbReference>
<dbReference type="Proteomes" id="UP000654279">
    <property type="component" value="Unassembled WGS sequence"/>
</dbReference>
<name>A0A926CZL6_9FIRM</name>
<dbReference type="GO" id="GO:0022857">
    <property type="term" value="F:transmembrane transporter activity"/>
    <property type="evidence" value="ECO:0007669"/>
    <property type="project" value="InterPro"/>
</dbReference>
<protein>
    <submittedName>
        <fullName evidence="9">MFS transporter</fullName>
    </submittedName>
</protein>
<feature type="transmembrane region" description="Helical" evidence="7">
    <location>
        <begin position="218"/>
        <end position="236"/>
    </location>
</feature>
<dbReference type="PANTHER" id="PTHR23513:SF6">
    <property type="entry name" value="MAJOR FACILITATOR SUPERFAMILY ASSOCIATED DOMAIN-CONTAINING PROTEIN"/>
    <property type="match status" value="1"/>
</dbReference>
<keyword evidence="4 7" id="KW-0812">Transmembrane</keyword>
<evidence type="ECO:0000256" key="5">
    <source>
        <dbReference type="ARBA" id="ARBA00022989"/>
    </source>
</evidence>
<dbReference type="Pfam" id="PF07690">
    <property type="entry name" value="MFS_1"/>
    <property type="match status" value="1"/>
</dbReference>
<dbReference type="EMBL" id="JACRSO010000001">
    <property type="protein sequence ID" value="MBC8528523.1"/>
    <property type="molecule type" value="Genomic_DNA"/>
</dbReference>
<dbReference type="AlphaFoldDB" id="A0A926CZL6"/>
<gene>
    <name evidence="9" type="ORF">H8699_03610</name>
</gene>
<dbReference type="InterPro" id="IPR036259">
    <property type="entry name" value="MFS_trans_sf"/>
</dbReference>
<feature type="transmembrane region" description="Helical" evidence="7">
    <location>
        <begin position="48"/>
        <end position="68"/>
    </location>
</feature>
<accession>A0A926CZL6</accession>
<dbReference type="SUPFAM" id="SSF103473">
    <property type="entry name" value="MFS general substrate transporter"/>
    <property type="match status" value="1"/>
</dbReference>
<feature type="transmembrane region" description="Helical" evidence="7">
    <location>
        <begin position="12"/>
        <end position="36"/>
    </location>
</feature>
<dbReference type="PROSITE" id="PS00216">
    <property type="entry name" value="SUGAR_TRANSPORT_1"/>
    <property type="match status" value="1"/>
</dbReference>
<dbReference type="InterPro" id="IPR011701">
    <property type="entry name" value="MFS"/>
</dbReference>
<comment type="caution">
    <text evidence="9">The sequence shown here is derived from an EMBL/GenBank/DDBJ whole genome shotgun (WGS) entry which is preliminary data.</text>
</comment>
<keyword evidence="6 7" id="KW-0472">Membrane</keyword>
<keyword evidence="3" id="KW-1003">Cell membrane</keyword>
<evidence type="ECO:0000256" key="2">
    <source>
        <dbReference type="ARBA" id="ARBA00022448"/>
    </source>
</evidence>
<feature type="transmembrane region" description="Helical" evidence="7">
    <location>
        <begin position="308"/>
        <end position="333"/>
    </location>
</feature>
<keyword evidence="5 7" id="KW-1133">Transmembrane helix</keyword>
<reference evidence="9" key="1">
    <citation type="submission" date="2020-08" db="EMBL/GenBank/DDBJ databases">
        <title>Genome public.</title>
        <authorList>
            <person name="Liu C."/>
            <person name="Sun Q."/>
        </authorList>
    </citation>
    <scope>NUCLEOTIDE SEQUENCE</scope>
    <source>
        <strain evidence="9">NSJ-44</strain>
    </source>
</reference>
<feature type="transmembrane region" description="Helical" evidence="7">
    <location>
        <begin position="376"/>
        <end position="395"/>
    </location>
</feature>
<evidence type="ECO:0000313" key="10">
    <source>
        <dbReference type="Proteomes" id="UP000654279"/>
    </source>
</evidence>
<feature type="transmembrane region" description="Helical" evidence="7">
    <location>
        <begin position="168"/>
        <end position="188"/>
    </location>
</feature>
<dbReference type="InterPro" id="IPR020846">
    <property type="entry name" value="MFS_dom"/>
</dbReference>
<dbReference type="InterPro" id="IPR005829">
    <property type="entry name" value="Sugar_transporter_CS"/>
</dbReference>
<keyword evidence="2" id="KW-0813">Transport</keyword>
<evidence type="ECO:0000256" key="4">
    <source>
        <dbReference type="ARBA" id="ARBA00022692"/>
    </source>
</evidence>
<evidence type="ECO:0000313" key="9">
    <source>
        <dbReference type="EMBL" id="MBC8528523.1"/>
    </source>
</evidence>
<organism evidence="9 10">
    <name type="scientific">Luoshenia tenuis</name>
    <dbReference type="NCBI Taxonomy" id="2763654"/>
    <lineage>
        <taxon>Bacteria</taxon>
        <taxon>Bacillati</taxon>
        <taxon>Bacillota</taxon>
        <taxon>Clostridia</taxon>
        <taxon>Christensenellales</taxon>
        <taxon>Christensenellaceae</taxon>
        <taxon>Luoshenia</taxon>
    </lineage>
</organism>
<dbReference type="PROSITE" id="PS50850">
    <property type="entry name" value="MFS"/>
    <property type="match status" value="1"/>
</dbReference>
<sequence length="411" mass="43030">MKKIEAWKKTFGWILSGQAFSIIGSGAAQFALIWWITTTTGSPMALTLAAVAGFLPQALVGPFAGVWVDRLGRKAVMMVADGFVALVSAILGIGFIAGVATVEWIYAALLLRAVGTAFQMPAAQAVLPLLAPPEALTKVNGWSQFIQSGGMMAGPVLGALALEGLGMAGVMAIDVAGALLAVGTLVFIKIPELAKRAEKPHVGREMLTGLRVLTRHKALMALSIPVLLCMLVYVPVGSLFPLMVNGHFGGNAWHSSMVELAFAAGMLLCSAALGIWGGAKRQFLMISLGIAGFGIFLMVSGFLPSWAIWIFVGLSLLMGAAGNLFSVPFMAYVQGAVPPETLGRVMSMITTAMALATPVGLFIAGPVAQAIGIAPWFAYSGGAIILIGLLCLGMTRRYERGTSAMEEQTER</sequence>
<feature type="transmembrane region" description="Helical" evidence="7">
    <location>
        <begin position="283"/>
        <end position="302"/>
    </location>
</feature>
<dbReference type="CDD" id="cd06173">
    <property type="entry name" value="MFS_MefA_like"/>
    <property type="match status" value="1"/>
</dbReference>
<dbReference type="PANTHER" id="PTHR23513">
    <property type="entry name" value="INTEGRAL MEMBRANE EFFLUX PROTEIN-RELATED"/>
    <property type="match status" value="1"/>
</dbReference>
<feature type="domain" description="Major facilitator superfamily (MFS) profile" evidence="8">
    <location>
        <begin position="5"/>
        <end position="400"/>
    </location>
</feature>
<evidence type="ECO:0000256" key="6">
    <source>
        <dbReference type="ARBA" id="ARBA00023136"/>
    </source>
</evidence>
<feature type="transmembrane region" description="Helical" evidence="7">
    <location>
        <begin position="345"/>
        <end position="364"/>
    </location>
</feature>
<feature type="transmembrane region" description="Helical" evidence="7">
    <location>
        <begin position="256"/>
        <end position="276"/>
    </location>
</feature>
<evidence type="ECO:0000256" key="1">
    <source>
        <dbReference type="ARBA" id="ARBA00004651"/>
    </source>
</evidence>
<proteinExistence type="predicted"/>
<feature type="transmembrane region" description="Helical" evidence="7">
    <location>
        <begin position="75"/>
        <end position="98"/>
    </location>
</feature>
<evidence type="ECO:0000256" key="7">
    <source>
        <dbReference type="SAM" id="Phobius"/>
    </source>
</evidence>
<evidence type="ECO:0000259" key="8">
    <source>
        <dbReference type="PROSITE" id="PS50850"/>
    </source>
</evidence>
<comment type="subcellular location">
    <subcellularLocation>
        <location evidence="1">Cell membrane</location>
        <topology evidence="1">Multi-pass membrane protein</topology>
    </subcellularLocation>
</comment>